<dbReference type="RefSeq" id="WP_123575484.1">
    <property type="nucleotide sequence ID" value="NZ_RKHG01000001.1"/>
</dbReference>
<evidence type="ECO:0008006" key="3">
    <source>
        <dbReference type="Google" id="ProtNLM"/>
    </source>
</evidence>
<proteinExistence type="predicted"/>
<evidence type="ECO:0000313" key="2">
    <source>
        <dbReference type="Proteomes" id="UP000275749"/>
    </source>
</evidence>
<name>A0A3N1ZU08_9ACTN</name>
<evidence type="ECO:0000313" key="1">
    <source>
        <dbReference type="EMBL" id="ROR54351.1"/>
    </source>
</evidence>
<gene>
    <name evidence="1" type="ORF">EDD41_1552</name>
</gene>
<sequence>MELTLGDVAVRHGVTQRAVQQAVALGQLAPLRRVGKAYLVDDLAAQAWMRSSSRGRRWSAVVREAALDLLTSGTTRLISGPEKSRLARRLRVMDARGIAHASGGLGIWARYSTVGSAPLDAIGPSDVAKSELGILEGESWLSFGRTEDLDAFEAEHDVTLSADGNLGVVERSEPDNRLARVLLDAYLLGDPRVSAAAAVRLEECASAL</sequence>
<dbReference type="AlphaFoldDB" id="A0A3N1ZU08"/>
<dbReference type="EMBL" id="RKHG01000001">
    <property type="protein sequence ID" value="ROR54351.1"/>
    <property type="molecule type" value="Genomic_DNA"/>
</dbReference>
<protein>
    <recommendedName>
        <fullName evidence="3">Excisionase family DNA binding protein</fullName>
    </recommendedName>
</protein>
<reference evidence="1 2" key="1">
    <citation type="submission" date="2018-11" db="EMBL/GenBank/DDBJ databases">
        <title>Sequencing the genomes of 1000 actinobacteria strains.</title>
        <authorList>
            <person name="Klenk H.-P."/>
        </authorList>
    </citation>
    <scope>NUCLEOTIDE SEQUENCE [LARGE SCALE GENOMIC DNA]</scope>
    <source>
        <strain evidence="1 2">DSM 10546</strain>
    </source>
</reference>
<accession>A0A3N1ZU08</accession>
<organism evidence="1 2">
    <name type="scientific">Luteococcus japonicus</name>
    <dbReference type="NCBI Taxonomy" id="33984"/>
    <lineage>
        <taxon>Bacteria</taxon>
        <taxon>Bacillati</taxon>
        <taxon>Actinomycetota</taxon>
        <taxon>Actinomycetes</taxon>
        <taxon>Propionibacteriales</taxon>
        <taxon>Propionibacteriaceae</taxon>
        <taxon>Luteococcus</taxon>
    </lineage>
</organism>
<dbReference type="Proteomes" id="UP000275749">
    <property type="component" value="Unassembled WGS sequence"/>
</dbReference>
<comment type="caution">
    <text evidence="1">The sequence shown here is derived from an EMBL/GenBank/DDBJ whole genome shotgun (WGS) entry which is preliminary data.</text>
</comment>